<keyword evidence="1" id="KW-0328">Glycosyltransferase</keyword>
<feature type="domain" description="Phosphoribosyltransferase" evidence="3">
    <location>
        <begin position="10"/>
        <end position="137"/>
    </location>
</feature>
<dbReference type="Proteomes" id="UP000176450">
    <property type="component" value="Unassembled WGS sequence"/>
</dbReference>
<evidence type="ECO:0000313" key="5">
    <source>
        <dbReference type="Proteomes" id="UP000176450"/>
    </source>
</evidence>
<dbReference type="EMBL" id="MFJX01000024">
    <property type="protein sequence ID" value="OGG31149.1"/>
    <property type="molecule type" value="Genomic_DNA"/>
</dbReference>
<name>A0A1F6B2J3_9BACT</name>
<dbReference type="InterPro" id="IPR029057">
    <property type="entry name" value="PRTase-like"/>
</dbReference>
<evidence type="ECO:0000259" key="3">
    <source>
        <dbReference type="Pfam" id="PF00156"/>
    </source>
</evidence>
<reference evidence="4 5" key="1">
    <citation type="journal article" date="2016" name="Nat. Commun.">
        <title>Thousands of microbial genomes shed light on interconnected biogeochemical processes in an aquifer system.</title>
        <authorList>
            <person name="Anantharaman K."/>
            <person name="Brown C.T."/>
            <person name="Hug L.A."/>
            <person name="Sharon I."/>
            <person name="Castelle C.J."/>
            <person name="Probst A.J."/>
            <person name="Thomas B.C."/>
            <person name="Singh A."/>
            <person name="Wilkins M.J."/>
            <person name="Karaoz U."/>
            <person name="Brodie E.L."/>
            <person name="Williams K.H."/>
            <person name="Hubbard S.S."/>
            <person name="Banfield J.F."/>
        </authorList>
    </citation>
    <scope>NUCLEOTIDE SEQUENCE [LARGE SCALE GENOMIC DNA]</scope>
</reference>
<dbReference type="PANTHER" id="PTHR43363:SF2">
    <property type="entry name" value="PHOSPHORIBOSYLTRANSFERASE"/>
    <property type="match status" value="1"/>
</dbReference>
<dbReference type="Gene3D" id="3.40.50.2020">
    <property type="match status" value="1"/>
</dbReference>
<dbReference type="Pfam" id="PF00156">
    <property type="entry name" value="Pribosyltran"/>
    <property type="match status" value="1"/>
</dbReference>
<gene>
    <name evidence="4" type="ORF">A3A63_04085</name>
</gene>
<evidence type="ECO:0000313" key="4">
    <source>
        <dbReference type="EMBL" id="OGG31149.1"/>
    </source>
</evidence>
<proteinExistence type="predicted"/>
<dbReference type="CDD" id="cd06223">
    <property type="entry name" value="PRTases_typeI"/>
    <property type="match status" value="1"/>
</dbReference>
<dbReference type="InterPro" id="IPR000836">
    <property type="entry name" value="PRTase_dom"/>
</dbReference>
<accession>A0A1F6B2J3</accession>
<dbReference type="PANTHER" id="PTHR43363">
    <property type="entry name" value="HYPOXANTHINE PHOSPHORIBOSYLTRANSFERASE"/>
    <property type="match status" value="1"/>
</dbReference>
<keyword evidence="2" id="KW-0808">Transferase</keyword>
<dbReference type="SUPFAM" id="SSF53271">
    <property type="entry name" value="PRTase-like"/>
    <property type="match status" value="1"/>
</dbReference>
<comment type="caution">
    <text evidence="4">The sequence shown here is derived from an EMBL/GenBank/DDBJ whole genome shotgun (WGS) entry which is preliminary data.</text>
</comment>
<organism evidence="4 5">
    <name type="scientific">Candidatus Gottesmanbacteria bacterium RIFCSPLOWO2_01_FULL_46_9</name>
    <dbReference type="NCBI Taxonomy" id="1798394"/>
    <lineage>
        <taxon>Bacteria</taxon>
        <taxon>Candidatus Gottesmaniibacteriota</taxon>
    </lineage>
</organism>
<evidence type="ECO:0000256" key="1">
    <source>
        <dbReference type="ARBA" id="ARBA00022676"/>
    </source>
</evidence>
<dbReference type="AlphaFoldDB" id="A0A1F6B2J3"/>
<dbReference type="GO" id="GO:0016757">
    <property type="term" value="F:glycosyltransferase activity"/>
    <property type="evidence" value="ECO:0007669"/>
    <property type="project" value="UniProtKB-KW"/>
</dbReference>
<evidence type="ECO:0000256" key="2">
    <source>
        <dbReference type="ARBA" id="ARBA00022679"/>
    </source>
</evidence>
<protein>
    <recommendedName>
        <fullName evidence="3">Phosphoribosyltransferase domain-containing protein</fullName>
    </recommendedName>
</protein>
<sequence length="192" mass="22073">MAIDYLVPTWDEYHSLTRKLAGKILTDNIHIDEIVAISRGGLTLGHLLTDLLHVPISTFTIQSYTNIQEQGEVRITKPLATPLVGKTVLLVDDVADRGTTMVRAIEYLNMFTPKKTYTLTLYYKPHSVYKPNYFAQTTSAWICFPYEPTEMISNIIRAMKKEKKSEKDIQQFLENLNYSKGQIAFVKKFYVK</sequence>